<dbReference type="SMART" id="SM00875">
    <property type="entry name" value="BACK"/>
    <property type="match status" value="1"/>
</dbReference>
<dbReference type="EMBL" id="BLXT01008064">
    <property type="protein sequence ID" value="GFO45624.1"/>
    <property type="molecule type" value="Genomic_DNA"/>
</dbReference>
<dbReference type="InterPro" id="IPR011043">
    <property type="entry name" value="Gal_Oxase/kelch_b-propeller"/>
</dbReference>
<dbReference type="SUPFAM" id="SSF54695">
    <property type="entry name" value="POZ domain"/>
    <property type="match status" value="1"/>
</dbReference>
<keyword evidence="6" id="KW-1185">Reference proteome</keyword>
<evidence type="ECO:0000256" key="2">
    <source>
        <dbReference type="ARBA" id="ARBA00022737"/>
    </source>
</evidence>
<dbReference type="InterPro" id="IPR000210">
    <property type="entry name" value="BTB/POZ_dom"/>
</dbReference>
<dbReference type="PANTHER" id="PTHR45632">
    <property type="entry name" value="LD33804P"/>
    <property type="match status" value="1"/>
</dbReference>
<dbReference type="Gene3D" id="1.25.40.420">
    <property type="match status" value="1"/>
</dbReference>
<dbReference type="SUPFAM" id="SSF50965">
    <property type="entry name" value="Galactose oxidase, central domain"/>
    <property type="match status" value="1"/>
</dbReference>
<evidence type="ECO:0000313" key="6">
    <source>
        <dbReference type="Proteomes" id="UP000735302"/>
    </source>
</evidence>
<reference evidence="5 6" key="1">
    <citation type="journal article" date="2021" name="Elife">
        <title>Chloroplast acquisition without the gene transfer in kleptoplastic sea slugs, Plakobranchus ocellatus.</title>
        <authorList>
            <person name="Maeda T."/>
            <person name="Takahashi S."/>
            <person name="Yoshida T."/>
            <person name="Shimamura S."/>
            <person name="Takaki Y."/>
            <person name="Nagai Y."/>
            <person name="Toyoda A."/>
            <person name="Suzuki Y."/>
            <person name="Arimoto A."/>
            <person name="Ishii H."/>
            <person name="Satoh N."/>
            <person name="Nishiyama T."/>
            <person name="Hasebe M."/>
            <person name="Maruyama T."/>
            <person name="Minagawa J."/>
            <person name="Obokata J."/>
            <person name="Shigenobu S."/>
        </authorList>
    </citation>
    <scope>NUCLEOTIDE SEQUENCE [LARGE SCALE GENOMIC DNA]</scope>
</reference>
<evidence type="ECO:0000313" key="5">
    <source>
        <dbReference type="EMBL" id="GFO45624.1"/>
    </source>
</evidence>
<proteinExistence type="predicted"/>
<dbReference type="InterPro" id="IPR011333">
    <property type="entry name" value="SKP1/BTB/POZ_sf"/>
</dbReference>
<dbReference type="AlphaFoldDB" id="A0AAV4DN55"/>
<keyword evidence="2" id="KW-0677">Repeat</keyword>
<dbReference type="Pfam" id="PF00651">
    <property type="entry name" value="BTB"/>
    <property type="match status" value="1"/>
</dbReference>
<feature type="domain" description="BTB" evidence="4">
    <location>
        <begin position="30"/>
        <end position="97"/>
    </location>
</feature>
<dbReference type="PROSITE" id="PS50097">
    <property type="entry name" value="BTB"/>
    <property type="match status" value="1"/>
</dbReference>
<dbReference type="Pfam" id="PF07707">
    <property type="entry name" value="BACK"/>
    <property type="match status" value="1"/>
</dbReference>
<evidence type="ECO:0000256" key="3">
    <source>
        <dbReference type="SAM" id="MobiDB-lite"/>
    </source>
</evidence>
<comment type="caution">
    <text evidence="5">The sequence shown here is derived from an EMBL/GenBank/DDBJ whole genome shotgun (WGS) entry which is preliminary data.</text>
</comment>
<feature type="compositionally biased region" description="Basic and acidic residues" evidence="3">
    <location>
        <begin position="229"/>
        <end position="241"/>
    </location>
</feature>
<accession>A0AAV4DN55</accession>
<dbReference type="CDD" id="cd18186">
    <property type="entry name" value="BTB_POZ_ZBTB_KLHL-like"/>
    <property type="match status" value="1"/>
</dbReference>
<dbReference type="Proteomes" id="UP000735302">
    <property type="component" value="Unassembled WGS sequence"/>
</dbReference>
<dbReference type="InterPro" id="IPR011705">
    <property type="entry name" value="BACK"/>
</dbReference>
<evidence type="ECO:0000256" key="1">
    <source>
        <dbReference type="ARBA" id="ARBA00022441"/>
    </source>
</evidence>
<protein>
    <submittedName>
        <fullName evidence="5">Kelch-like protein 5</fullName>
    </submittedName>
</protein>
<sequence length="613" mass="69148">MDIPLTEADMKITKGLFESLRKQQNNKEFSDVVVVAGSSEFHCHRVILTSVSGFFRGLLASGMRESLEKKVTLSTLSAEAFSQVLTCIYTGRSVLNDSNIFDIWAAVDLLDIGFMPEQCKAFFKDTISVDNCFRYCVSVRLLSGENNKEAMDLIVKNFNKLCCSEQFFQLTFDEMKYIVSSETLSLSCEDDVIETVLRWAEFTSTLSKLPNSSSLEEDMGLINLDDKLSSSRTKSSDEGTTKVETALSDSKDDAWEEPSRSELLAELLECSRYLLTSCRCLVNTLSCHPLVKENATCNSIVREIFSYFSNSDLHQEWCPPEAIHRNNEGVKNVLIRYDCNGKLNVMYPPDTVHRQMGDSSMNLHRHFQPSSEIFHQDGCLYLFGSSSGLSFYTPGSVGWKNMSTDRAPEFTALIAKSVYSFEKNTEDKTTKVYKLSLQESVNCYPNTARWQPVCQLSVEGLDVIAVTSIGNKVIVFWAVTGMKAFTVECFDLYRRKSTVMEDQLGSVANLVTFRRDKETFAIQANGALWRINLCPSSDRLVFTQERQLWDGHATLRGAVLYGTRLFIFGNNYNLFSSLTDVSLDGVFEGIIFHDLDSHPYVHAVLPKHILCMN</sequence>
<name>A0AAV4DN55_9GAST</name>
<organism evidence="5 6">
    <name type="scientific">Plakobranchus ocellatus</name>
    <dbReference type="NCBI Taxonomy" id="259542"/>
    <lineage>
        <taxon>Eukaryota</taxon>
        <taxon>Metazoa</taxon>
        <taxon>Spiralia</taxon>
        <taxon>Lophotrochozoa</taxon>
        <taxon>Mollusca</taxon>
        <taxon>Gastropoda</taxon>
        <taxon>Heterobranchia</taxon>
        <taxon>Euthyneura</taxon>
        <taxon>Panpulmonata</taxon>
        <taxon>Sacoglossa</taxon>
        <taxon>Placobranchoidea</taxon>
        <taxon>Plakobranchidae</taxon>
        <taxon>Plakobranchus</taxon>
    </lineage>
</organism>
<dbReference type="SMART" id="SM00225">
    <property type="entry name" value="BTB"/>
    <property type="match status" value="1"/>
</dbReference>
<dbReference type="Gene3D" id="3.30.710.10">
    <property type="entry name" value="Potassium Channel Kv1.1, Chain A"/>
    <property type="match status" value="1"/>
</dbReference>
<dbReference type="PANTHER" id="PTHR45632:SF3">
    <property type="entry name" value="KELCH-LIKE PROTEIN 32"/>
    <property type="match status" value="1"/>
</dbReference>
<gene>
    <name evidence="5" type="ORF">PoB_007212900</name>
</gene>
<evidence type="ECO:0000259" key="4">
    <source>
        <dbReference type="PROSITE" id="PS50097"/>
    </source>
</evidence>
<keyword evidence="1" id="KW-0880">Kelch repeat</keyword>
<feature type="region of interest" description="Disordered" evidence="3">
    <location>
        <begin position="229"/>
        <end position="253"/>
    </location>
</feature>